<evidence type="ECO:0000313" key="3">
    <source>
        <dbReference type="EMBL" id="AWT52050.1"/>
    </source>
</evidence>
<evidence type="ECO:0000313" key="4">
    <source>
        <dbReference type="Proteomes" id="UP000011200"/>
    </source>
</evidence>
<dbReference type="InterPro" id="IPR000873">
    <property type="entry name" value="AMP-dep_synth/lig_dom"/>
</dbReference>
<accession>A0A2U9PJX4</accession>
<dbReference type="EMBL" id="CP027541">
    <property type="protein sequence ID" value="AWT52050.1"/>
    <property type="molecule type" value="Genomic_DNA"/>
</dbReference>
<dbReference type="Pfam" id="PF00501">
    <property type="entry name" value="AMP-binding"/>
    <property type="match status" value="1"/>
</dbReference>
<organism evidence="3 4">
    <name type="scientific">Mycolicibacterium smegmatis (strain MKD8)</name>
    <name type="common">Mycobacterium smegmatis</name>
    <dbReference type="NCBI Taxonomy" id="1214915"/>
    <lineage>
        <taxon>Bacteria</taxon>
        <taxon>Bacillati</taxon>
        <taxon>Actinomycetota</taxon>
        <taxon>Actinomycetes</taxon>
        <taxon>Mycobacteriales</taxon>
        <taxon>Mycobacteriaceae</taxon>
        <taxon>Mycolicibacterium</taxon>
    </lineage>
</organism>
<gene>
    <name evidence="3" type="ORF">D806_010610</name>
</gene>
<evidence type="ECO:0000259" key="1">
    <source>
        <dbReference type="Pfam" id="PF00501"/>
    </source>
</evidence>
<dbReference type="InterPro" id="IPR050237">
    <property type="entry name" value="ATP-dep_AMP-bd_enzyme"/>
</dbReference>
<keyword evidence="3" id="KW-0436">Ligase</keyword>
<dbReference type="AlphaFoldDB" id="A0A2U9PJX4"/>
<dbReference type="InterPro" id="IPR025110">
    <property type="entry name" value="AMP-bd_C"/>
</dbReference>
<protein>
    <submittedName>
        <fullName evidence="3">O-succinylbenzoic acid--CoA ligase</fullName>
    </submittedName>
</protein>
<dbReference type="SUPFAM" id="SSF56801">
    <property type="entry name" value="Acetyl-CoA synthetase-like"/>
    <property type="match status" value="1"/>
</dbReference>
<dbReference type="Pfam" id="PF13193">
    <property type="entry name" value="AMP-binding_C"/>
    <property type="match status" value="1"/>
</dbReference>
<feature type="domain" description="AMP-dependent synthetase/ligase" evidence="1">
    <location>
        <begin position="21"/>
        <end position="182"/>
    </location>
</feature>
<dbReference type="GO" id="GO:0016878">
    <property type="term" value="F:acid-thiol ligase activity"/>
    <property type="evidence" value="ECO:0007669"/>
    <property type="project" value="UniProtKB-ARBA"/>
</dbReference>
<dbReference type="PANTHER" id="PTHR43767">
    <property type="entry name" value="LONG-CHAIN-FATTY-ACID--COA LIGASE"/>
    <property type="match status" value="1"/>
</dbReference>
<reference evidence="4" key="2">
    <citation type="submission" date="2018-03" db="EMBL/GenBank/DDBJ databases">
        <authorList>
            <person name="Derbyshire K."/>
            <person name="Gray T.A."/>
            <person name="Champion M."/>
        </authorList>
    </citation>
    <scope>NUCLEOTIDE SEQUENCE [LARGE SCALE GENOMIC DNA]</scope>
    <source>
        <strain evidence="4">MKD8</strain>
    </source>
</reference>
<sequence length="346" mass="35450">MPAADRRQTALLTSTLRAGEPIDDDVAVVVSTSGTTGAPKGALLTRSALVSSAEATYERLGGAGRWLLALPAHHIAGLQVLVRSTVAGTTPVTIPAGFEPGELPSAIARLGSGRKYASMVAIQLDKALRDPAATTALAELDAVLIGGGPMPAGMAERAAAGGVRVVRTYGMSETAGGCVYDGVPLAGVTIHIEDSRISLGGATVAKGYRNPVEPDPFSEPGWFRTDDLGILDDSGALRVLGRIDDAVSTGGLTVLPQLVEAALVTHPAIAEAAVFGVADERLGQRVVAAVVLAAGSPLPELAELRSHVTLTLDATAAPREVHVVDELPRHGIGKLDRRALVARFGG</sequence>
<dbReference type="Gene3D" id="3.30.300.30">
    <property type="match status" value="1"/>
</dbReference>
<proteinExistence type="predicted"/>
<evidence type="ECO:0000259" key="2">
    <source>
        <dbReference type="Pfam" id="PF13193"/>
    </source>
</evidence>
<dbReference type="InterPro" id="IPR042099">
    <property type="entry name" value="ANL_N_sf"/>
</dbReference>
<name>A0A2U9PJX4_MYCSE</name>
<dbReference type="InterPro" id="IPR045851">
    <property type="entry name" value="AMP-bd_C_sf"/>
</dbReference>
<dbReference type="Proteomes" id="UP000011200">
    <property type="component" value="Chromosome"/>
</dbReference>
<reference evidence="3 4" key="1">
    <citation type="journal article" date="2013" name="Genome Announc.">
        <title>Draft genome sequence of MKD8, a conjugal recipient Mycobacterium smegmatis strain.</title>
        <authorList>
            <person name="Gray T.A."/>
            <person name="Palumbo M.J."/>
            <person name="Derbyshire K.M."/>
        </authorList>
    </citation>
    <scope>NUCLEOTIDE SEQUENCE [LARGE SCALE GENOMIC DNA]</scope>
    <source>
        <strain evidence="3 4">MKD8</strain>
    </source>
</reference>
<dbReference type="Gene3D" id="3.40.50.12780">
    <property type="entry name" value="N-terminal domain of ligase-like"/>
    <property type="match status" value="1"/>
</dbReference>
<dbReference type="PANTHER" id="PTHR43767:SF1">
    <property type="entry name" value="NONRIBOSOMAL PEPTIDE SYNTHASE PES1 (EUROFUNG)-RELATED"/>
    <property type="match status" value="1"/>
</dbReference>
<feature type="domain" description="AMP-binding enzyme C-terminal" evidence="2">
    <location>
        <begin position="259"/>
        <end position="334"/>
    </location>
</feature>
<dbReference type="NCBIfam" id="NF005877">
    <property type="entry name" value="PRK07824.1"/>
    <property type="match status" value="1"/>
</dbReference>